<dbReference type="SUPFAM" id="SSF55620">
    <property type="entry name" value="Tetrahydrobiopterin biosynthesis enzymes-like"/>
    <property type="match status" value="1"/>
</dbReference>
<evidence type="ECO:0000256" key="2">
    <source>
        <dbReference type="ARBA" id="ARBA00005061"/>
    </source>
</evidence>
<evidence type="ECO:0000256" key="1">
    <source>
        <dbReference type="ARBA" id="ARBA00001947"/>
    </source>
</evidence>
<evidence type="ECO:0000256" key="6">
    <source>
        <dbReference type="ARBA" id="ARBA00022723"/>
    </source>
</evidence>
<dbReference type="EMBL" id="CP028901">
    <property type="protein sequence ID" value="AWB34328.1"/>
    <property type="molecule type" value="Genomic_DNA"/>
</dbReference>
<evidence type="ECO:0000256" key="4">
    <source>
        <dbReference type="ARBA" id="ARBA00012982"/>
    </source>
</evidence>
<dbReference type="OrthoDB" id="9787853at2"/>
<evidence type="ECO:0000256" key="5">
    <source>
        <dbReference type="ARBA" id="ARBA00018141"/>
    </source>
</evidence>
<protein>
    <recommendedName>
        <fullName evidence="5">6-carboxy-5,6,7,8-tetrahydropterin synthase</fullName>
        <ecNumber evidence="4">4.1.2.50</ecNumber>
    </recommendedName>
    <alternativeName>
        <fullName evidence="9">Queuosine biosynthesis protein QueD</fullName>
    </alternativeName>
</protein>
<sequence>MFAVEVRDHIMIAHSFRGAVFGPAQALHGATFVVDAAVFSTSLDENGIVIDIGRAHEVLKSLLAPINYRNLDEVELFKGQNTTTEFLTKYLFDGLAKAARNGELGRKGEDLDSIKVLISESHVARAWYEGKLWPQS</sequence>
<keyword evidence="6" id="KW-0479">Metal-binding</keyword>
<dbReference type="Proteomes" id="UP000244571">
    <property type="component" value="Chromosome"/>
</dbReference>
<dbReference type="PANTHER" id="PTHR12589:SF7">
    <property type="entry name" value="6-PYRUVOYL TETRAHYDROBIOPTERIN SYNTHASE"/>
    <property type="match status" value="1"/>
</dbReference>
<accession>A0A2R4XKK8</accession>
<dbReference type="InterPro" id="IPR038418">
    <property type="entry name" value="6-PTP_synth/QueD_sf"/>
</dbReference>
<reference evidence="11 12" key="1">
    <citation type="submission" date="2018-04" db="EMBL/GenBank/DDBJ databases">
        <title>Bordetella sp. HZ20 isolated from seawater.</title>
        <authorList>
            <person name="Sun C."/>
        </authorList>
    </citation>
    <scope>NUCLEOTIDE SEQUENCE [LARGE SCALE GENOMIC DNA]</scope>
    <source>
        <strain evidence="11 12">HZ20</strain>
    </source>
</reference>
<keyword evidence="7" id="KW-0862">Zinc</keyword>
<name>A0A2R4XKK8_9BURK</name>
<comment type="catalytic activity">
    <reaction evidence="10">
        <text>7,8-dihydroneopterin 3'-triphosphate + H2O = 6-carboxy-5,6,7,8-tetrahydropterin + triphosphate + acetaldehyde + 2 H(+)</text>
        <dbReference type="Rhea" id="RHEA:27966"/>
        <dbReference type="ChEBI" id="CHEBI:15343"/>
        <dbReference type="ChEBI" id="CHEBI:15377"/>
        <dbReference type="ChEBI" id="CHEBI:15378"/>
        <dbReference type="ChEBI" id="CHEBI:18036"/>
        <dbReference type="ChEBI" id="CHEBI:58462"/>
        <dbReference type="ChEBI" id="CHEBI:61032"/>
        <dbReference type="EC" id="4.1.2.50"/>
    </reaction>
</comment>
<dbReference type="AlphaFoldDB" id="A0A2R4XKK8"/>
<gene>
    <name evidence="11" type="ORF">DBV39_12125</name>
</gene>
<comment type="similarity">
    <text evidence="3">Belongs to the PTPS family. QueD subfamily.</text>
</comment>
<dbReference type="GO" id="GO:0046872">
    <property type="term" value="F:metal ion binding"/>
    <property type="evidence" value="ECO:0007669"/>
    <property type="project" value="UniProtKB-KW"/>
</dbReference>
<dbReference type="KEGG" id="boz:DBV39_12125"/>
<dbReference type="RefSeq" id="WP_108621744.1">
    <property type="nucleotide sequence ID" value="NZ_CP028901.1"/>
</dbReference>
<evidence type="ECO:0000256" key="9">
    <source>
        <dbReference type="ARBA" id="ARBA00031449"/>
    </source>
</evidence>
<evidence type="ECO:0000256" key="3">
    <source>
        <dbReference type="ARBA" id="ARBA00008900"/>
    </source>
</evidence>
<dbReference type="InterPro" id="IPR007115">
    <property type="entry name" value="6-PTP_synth/QueD"/>
</dbReference>
<organism evidence="11 12">
    <name type="scientific">Orrella marina</name>
    <dbReference type="NCBI Taxonomy" id="2163011"/>
    <lineage>
        <taxon>Bacteria</taxon>
        <taxon>Pseudomonadati</taxon>
        <taxon>Pseudomonadota</taxon>
        <taxon>Betaproteobacteria</taxon>
        <taxon>Burkholderiales</taxon>
        <taxon>Alcaligenaceae</taxon>
        <taxon>Orrella</taxon>
    </lineage>
</organism>
<dbReference type="PANTHER" id="PTHR12589">
    <property type="entry name" value="PYRUVOYL TETRAHYDROBIOPTERIN SYNTHASE"/>
    <property type="match status" value="1"/>
</dbReference>
<evidence type="ECO:0000256" key="8">
    <source>
        <dbReference type="ARBA" id="ARBA00023239"/>
    </source>
</evidence>
<dbReference type="Pfam" id="PF01242">
    <property type="entry name" value="PTPS"/>
    <property type="match status" value="1"/>
</dbReference>
<comment type="cofactor">
    <cofactor evidence="1">
        <name>Zn(2+)</name>
        <dbReference type="ChEBI" id="CHEBI:29105"/>
    </cofactor>
</comment>
<dbReference type="Gene3D" id="3.30.479.10">
    <property type="entry name" value="6-pyruvoyl tetrahydropterin synthase/QueD"/>
    <property type="match status" value="1"/>
</dbReference>
<proteinExistence type="inferred from homology"/>
<dbReference type="GO" id="GO:0070497">
    <property type="term" value="F:6-carboxytetrahydropterin synthase activity"/>
    <property type="evidence" value="ECO:0007669"/>
    <property type="project" value="UniProtKB-EC"/>
</dbReference>
<comment type="pathway">
    <text evidence="2">Purine metabolism; 7-cyano-7-deazaguanine biosynthesis.</text>
</comment>
<evidence type="ECO:0000313" key="12">
    <source>
        <dbReference type="Proteomes" id="UP000244571"/>
    </source>
</evidence>
<dbReference type="EC" id="4.1.2.50" evidence="4"/>
<evidence type="ECO:0000313" key="11">
    <source>
        <dbReference type="EMBL" id="AWB34328.1"/>
    </source>
</evidence>
<keyword evidence="8" id="KW-0456">Lyase</keyword>
<evidence type="ECO:0000256" key="7">
    <source>
        <dbReference type="ARBA" id="ARBA00022833"/>
    </source>
</evidence>
<keyword evidence="12" id="KW-1185">Reference proteome</keyword>
<dbReference type="UniPathway" id="UPA00391"/>
<evidence type="ECO:0000256" key="10">
    <source>
        <dbReference type="ARBA" id="ARBA00048807"/>
    </source>
</evidence>